<dbReference type="InterPro" id="IPR044839">
    <property type="entry name" value="NDR1-like"/>
</dbReference>
<name>A0AAQ3L7N3_9LILI</name>
<dbReference type="SUPFAM" id="SSF51735">
    <property type="entry name" value="NAD(P)-binding Rossmann-fold domains"/>
    <property type="match status" value="1"/>
</dbReference>
<keyword evidence="4 5" id="KW-0472">Membrane</keyword>
<dbReference type="EMBL" id="CP136898">
    <property type="protein sequence ID" value="WOL18542.1"/>
    <property type="molecule type" value="Genomic_DNA"/>
</dbReference>
<evidence type="ECO:0000256" key="3">
    <source>
        <dbReference type="ARBA" id="ARBA00022989"/>
    </source>
</evidence>
<evidence type="ECO:0000256" key="2">
    <source>
        <dbReference type="ARBA" id="ARBA00022692"/>
    </source>
</evidence>
<evidence type="ECO:0000256" key="4">
    <source>
        <dbReference type="ARBA" id="ARBA00023136"/>
    </source>
</evidence>
<dbReference type="PANTHER" id="PTHR31415:SF156">
    <property type="entry name" value="OS01G0864300 PROTEIN"/>
    <property type="match status" value="1"/>
</dbReference>
<evidence type="ECO:0000256" key="5">
    <source>
        <dbReference type="SAM" id="Phobius"/>
    </source>
</evidence>
<evidence type="ECO:0000313" key="8">
    <source>
        <dbReference type="Proteomes" id="UP001327560"/>
    </source>
</evidence>
<dbReference type="InterPro" id="IPR002347">
    <property type="entry name" value="SDR_fam"/>
</dbReference>
<protein>
    <submittedName>
        <fullName evidence="7">NDR1/HIN1-like protein 10</fullName>
    </submittedName>
</protein>
<feature type="transmembrane region" description="Helical" evidence="5">
    <location>
        <begin position="29"/>
        <end position="52"/>
    </location>
</feature>
<dbReference type="GO" id="GO:0098542">
    <property type="term" value="P:defense response to other organism"/>
    <property type="evidence" value="ECO:0007669"/>
    <property type="project" value="InterPro"/>
</dbReference>
<dbReference type="Pfam" id="PF03168">
    <property type="entry name" value="LEA_2"/>
    <property type="match status" value="1"/>
</dbReference>
<dbReference type="GO" id="GO:0005886">
    <property type="term" value="C:plasma membrane"/>
    <property type="evidence" value="ECO:0007669"/>
    <property type="project" value="TreeGrafter"/>
</dbReference>
<gene>
    <name evidence="7" type="ORF">Cni_G27339</name>
</gene>
<dbReference type="InterPro" id="IPR004864">
    <property type="entry name" value="LEA_2"/>
</dbReference>
<accession>A0AAQ3L7N3</accession>
<evidence type="ECO:0000256" key="1">
    <source>
        <dbReference type="ARBA" id="ARBA00004167"/>
    </source>
</evidence>
<dbReference type="Gene3D" id="3.40.50.720">
    <property type="entry name" value="NAD(P)-binding Rossmann-like Domain"/>
    <property type="match status" value="1"/>
</dbReference>
<evidence type="ECO:0000259" key="6">
    <source>
        <dbReference type="Pfam" id="PF03168"/>
    </source>
</evidence>
<proteinExistence type="predicted"/>
<dbReference type="Proteomes" id="UP001327560">
    <property type="component" value="Chromosome 9"/>
</dbReference>
<evidence type="ECO:0000313" key="7">
    <source>
        <dbReference type="EMBL" id="WOL18542.1"/>
    </source>
</evidence>
<organism evidence="7 8">
    <name type="scientific">Canna indica</name>
    <name type="common">Indian-shot</name>
    <dbReference type="NCBI Taxonomy" id="4628"/>
    <lineage>
        <taxon>Eukaryota</taxon>
        <taxon>Viridiplantae</taxon>
        <taxon>Streptophyta</taxon>
        <taxon>Embryophyta</taxon>
        <taxon>Tracheophyta</taxon>
        <taxon>Spermatophyta</taxon>
        <taxon>Magnoliopsida</taxon>
        <taxon>Liliopsida</taxon>
        <taxon>Zingiberales</taxon>
        <taxon>Cannaceae</taxon>
        <taxon>Canna</taxon>
    </lineage>
</organism>
<dbReference type="Pfam" id="PF13561">
    <property type="entry name" value="adh_short_C2"/>
    <property type="match status" value="1"/>
</dbReference>
<feature type="domain" description="Late embryogenesis abundant protein LEA-2 subgroup" evidence="6">
    <location>
        <begin position="85"/>
        <end position="167"/>
    </location>
</feature>
<sequence length="268" mass="29941">MAESKEAKRNQGFYGPSIRGIDPYSLLCMAFRVITAIIIAIGVVVLALWLLYQPNTLKVFVEKATLARFDLAENGTLYFDLTLQMSIRNPNKKFDVCYKKMDLSALYDGSRFGYLSLPRSRQQPKTTMVISPEFRGQNLVVGAAEKHKREEREGFFSVGVKIYTKVRLKMFVVESAEHTPEVDCYLRVPAPANATALVVGFKRTECNEAPLSVEEYEEIVEKMGNLKGVRLKAEDVAEAVVYLGSDESKYVSGLNLMVDGAITVTKGL</sequence>
<dbReference type="AlphaFoldDB" id="A0AAQ3L7N3"/>
<dbReference type="PANTHER" id="PTHR31415">
    <property type="entry name" value="OS05G0367900 PROTEIN"/>
    <property type="match status" value="1"/>
</dbReference>
<reference evidence="7 8" key="1">
    <citation type="submission" date="2023-10" db="EMBL/GenBank/DDBJ databases">
        <title>Chromosome-scale genome assembly provides insights into flower coloration mechanisms of Canna indica.</title>
        <authorList>
            <person name="Li C."/>
        </authorList>
    </citation>
    <scope>NUCLEOTIDE SEQUENCE [LARGE SCALE GENOMIC DNA]</scope>
    <source>
        <tissue evidence="7">Flower</tissue>
    </source>
</reference>
<keyword evidence="8" id="KW-1185">Reference proteome</keyword>
<keyword evidence="2 5" id="KW-0812">Transmembrane</keyword>
<dbReference type="GO" id="GO:0009506">
    <property type="term" value="C:plasmodesma"/>
    <property type="evidence" value="ECO:0007669"/>
    <property type="project" value="TreeGrafter"/>
</dbReference>
<keyword evidence="3 5" id="KW-1133">Transmembrane helix</keyword>
<dbReference type="InterPro" id="IPR036291">
    <property type="entry name" value="NAD(P)-bd_dom_sf"/>
</dbReference>
<comment type="subcellular location">
    <subcellularLocation>
        <location evidence="1">Membrane</location>
        <topology evidence="1">Single-pass membrane protein</topology>
    </subcellularLocation>
</comment>